<reference evidence="1" key="1">
    <citation type="submission" date="2023-04" db="EMBL/GenBank/DDBJ databases">
        <title>Draft Genome sequencing of Naganishia species isolated from polar environments using Oxford Nanopore Technology.</title>
        <authorList>
            <person name="Leo P."/>
            <person name="Venkateswaran K."/>
        </authorList>
    </citation>
    <scope>NUCLEOTIDE SEQUENCE</scope>
    <source>
        <strain evidence="1">MNA-CCFEE 5423</strain>
    </source>
</reference>
<name>A0ACC2VMY8_9TREE</name>
<keyword evidence="2" id="KW-1185">Reference proteome</keyword>
<gene>
    <name evidence="1" type="ORF">QFC21_003515</name>
</gene>
<accession>A0ACC2VMY8</accession>
<evidence type="ECO:0000313" key="2">
    <source>
        <dbReference type="Proteomes" id="UP001227268"/>
    </source>
</evidence>
<evidence type="ECO:0000313" key="1">
    <source>
        <dbReference type="EMBL" id="KAJ9100476.1"/>
    </source>
</evidence>
<dbReference type="Proteomes" id="UP001227268">
    <property type="component" value="Unassembled WGS sequence"/>
</dbReference>
<dbReference type="EMBL" id="JASBWT010000011">
    <property type="protein sequence ID" value="KAJ9100476.1"/>
    <property type="molecule type" value="Genomic_DNA"/>
</dbReference>
<organism evidence="1 2">
    <name type="scientific">Naganishia friedmannii</name>
    <dbReference type="NCBI Taxonomy" id="89922"/>
    <lineage>
        <taxon>Eukaryota</taxon>
        <taxon>Fungi</taxon>
        <taxon>Dikarya</taxon>
        <taxon>Basidiomycota</taxon>
        <taxon>Agaricomycotina</taxon>
        <taxon>Tremellomycetes</taxon>
        <taxon>Filobasidiales</taxon>
        <taxon>Filobasidiaceae</taxon>
        <taxon>Naganishia</taxon>
    </lineage>
</organism>
<comment type="caution">
    <text evidence="1">The sequence shown here is derived from an EMBL/GenBank/DDBJ whole genome shotgun (WGS) entry which is preliminary data.</text>
</comment>
<protein>
    <submittedName>
        <fullName evidence="1">Uncharacterized protein</fullName>
    </submittedName>
</protein>
<sequence length="703" mass="77036">MTQFLPTEKLQAMTERTPINVPQNGTRNRMPRAGKPSPTQQRSYILARRPSATRDGYQAVNTDAKPVVNEDGLREEDEAGPPPRSSPRLSRTSFCSDDAPSGVSMVEAAQAVWNKRTRWYLFGGIALASYIYSLDGVTSWQYLSYATSTVLKVSLSGTITTAAAIIIAVGKPFMAKLADVFGRGETYIVVTICYCVGYTVIATAHSIGQIATGNIIYSFGYTGLQIMSQIIMADMTTLRWRGLSTALLSLPFIINNFVSAEITEAILPNWRWGYGMFAVIVPICLVPVIGSLLWAQNKAKKQLKAARGGMQLSTKTRLASAWDSFQELDIVGLVLVATSLALILLPLTLSANVPDGWHNNTMRGMLLGGLVLFPIFCWYETKFPRLPLVPYRFLRNKSILGACLIGFFDFVSFYLQYTNLYNFIYVTQDWSYRNLTYFASCQTLSLTVFGIVGGTLMAKYRDVKWTLFAGLLIRLAGVSFMLRSRGAHGTPLELVANQVLQGLGGGLACVALQVSAQADVVHADVATVTAMVLLITEVGNSVGSAIATSIFTNRMPIELAKHVPTTNQTLLNDLYQSILVIDQFPKGDPIRDGAIKAYADVMFIQVLSAVVVAVLPPIVCYYMIQPIRLEDVQNMRDGKSLTGKQTKVSQRLGGAAQPGDIEEGVESEDTWECDAEEDGLSSDSESGILERVTSRTRRSSFFA</sequence>
<proteinExistence type="predicted"/>